<sequence>MTVIGWLHMLLLCLHCHYEAPVAASKITWMSRRFPCDVTNNTSQVFFDCKGRHLSKVPSEITENATKLDLSRNDLQSISRKSFLNLHSLVELNLNHATNRSQLKIGEHAFENLKGLRVLRLSSNNLSKIPANIPANVNLLELYSNKITSVNISTFAGLWNITELFFARNCYSWNPCGKAIIVQQNSFINMNKLQTLKIGYNNLTEVPKFFPKSLLYLSLESNQIPYISKEDFSQLCNLKKLEIQGNCPRCLNAPFPCVRCQNQTLAIHPDAFRFLTQLEVLNLGGNSLTFINQSWFEPLKNLKKLLLSFNFLMDVITGEATFLQFLKHLRVIDLSFNYGLKKYPETVNLSSYFSNLTSLETLHMEALVFQKIGRHTFAPLYKLTNFSSINLGTNFIIHSDKNVFKPFKHLRMLYLAENRLYPTPQNKTNNLHSGYDQSSDLSVSIPSIRESHDEAYYLTHGLIKQQCFDSGKVLILSSNNIFFISPAQFEGYGNIACLNLSGNGFSAALNGTEFSLLPNLTYLDLSFNRVDFAFDHAFQELKKLEVLDISNNEHYFKAFGITHNLNFIRNLPVLRVLNMSHNSISRLTTKQMYSNSLAELQFTHNYLGTLWKENDHTYEKLFVNLVNLTVLDISYNSIRKIPANVYQHLPRNLSVLCIAHNLLQSFEWEKLNFHQLQTLDLSYNFLSHIAGISSNIPRTLTYLDLSVNKIFHLEDGFLEGAKSLTTLRLNYNRLSLVNQSSFKTKSDNQLQTLFLWNNPFQCTCDSLEFILWLESSNIKIPRLTTKVTCDTPENQKGNALIYFEIQQCVDDSQAFLIYLFTTSVTIIFMLAAILSHLFYWDASYIIHYVKARLKGYKSLKSQDCCYSLFVTYDTRDPHVSEWVLRNLRVRLEEEAGEKHLPLCLEERDWPPGVALVDNLAQSIQYSRKTLFVLTEGYIKTGIFKLAMYLAHQRLLDENVDVIVLLMLEPVLQHSHFLRLRRRLCGESVIEWPKTAAAEPWFWQKLKNVVKIDNQVMYSKTYKRYFTSK</sequence>
<keyword evidence="20" id="KW-1185">Reference proteome</keyword>
<comment type="similarity">
    <text evidence="2">Belongs to the Toll-like receptor family.</text>
</comment>
<reference evidence="19" key="3">
    <citation type="submission" date="2025-09" db="UniProtKB">
        <authorList>
            <consortium name="Ensembl"/>
        </authorList>
    </citation>
    <scope>IDENTIFICATION</scope>
</reference>
<feature type="domain" description="TIR" evidence="18">
    <location>
        <begin position="864"/>
        <end position="1009"/>
    </location>
</feature>
<dbReference type="PANTHER" id="PTHR47410">
    <property type="entry name" value="TOLL-LIKE RECEPTOR 7-RELATED"/>
    <property type="match status" value="1"/>
</dbReference>
<evidence type="ECO:0000256" key="2">
    <source>
        <dbReference type="ARBA" id="ARBA00009634"/>
    </source>
</evidence>
<dbReference type="SUPFAM" id="SSF52200">
    <property type="entry name" value="Toll/Interleukin receptor TIR domain"/>
    <property type="match status" value="1"/>
</dbReference>
<dbReference type="GeneID" id="114455044"/>
<dbReference type="InterPro" id="IPR035897">
    <property type="entry name" value="Toll_tir_struct_dom_sf"/>
</dbReference>
<feature type="signal peptide" evidence="17">
    <location>
        <begin position="1"/>
        <end position="24"/>
    </location>
</feature>
<dbReference type="Pfam" id="PF13855">
    <property type="entry name" value="LRR_8"/>
    <property type="match status" value="3"/>
</dbReference>
<evidence type="ECO:0000256" key="16">
    <source>
        <dbReference type="SAM" id="Phobius"/>
    </source>
</evidence>
<evidence type="ECO:0000256" key="10">
    <source>
        <dbReference type="ARBA" id="ARBA00022989"/>
    </source>
</evidence>
<dbReference type="GO" id="GO:1902533">
    <property type="term" value="P:positive regulation of intracellular signal transduction"/>
    <property type="evidence" value="ECO:0007669"/>
    <property type="project" value="UniProtKB-ARBA"/>
</dbReference>
<dbReference type="SMART" id="SM00082">
    <property type="entry name" value="LRRCT"/>
    <property type="match status" value="1"/>
</dbReference>
<dbReference type="GO" id="GO:0005768">
    <property type="term" value="C:endosome"/>
    <property type="evidence" value="ECO:0007669"/>
    <property type="project" value="UniProtKB-SubCell"/>
</dbReference>
<evidence type="ECO:0000256" key="3">
    <source>
        <dbReference type="ARBA" id="ARBA00022588"/>
    </source>
</evidence>
<accession>A0A8C5IC91</accession>
<dbReference type="InterPro" id="IPR003591">
    <property type="entry name" value="Leu-rich_rpt_typical-subtyp"/>
</dbReference>
<evidence type="ECO:0000256" key="17">
    <source>
        <dbReference type="SAM" id="SignalP"/>
    </source>
</evidence>
<dbReference type="GO" id="GO:0051607">
    <property type="term" value="P:defense response to virus"/>
    <property type="evidence" value="ECO:0007669"/>
    <property type="project" value="TreeGrafter"/>
</dbReference>
<feature type="transmembrane region" description="Helical" evidence="16">
    <location>
        <begin position="815"/>
        <end position="840"/>
    </location>
</feature>
<evidence type="ECO:0000256" key="11">
    <source>
        <dbReference type="ARBA" id="ARBA00023136"/>
    </source>
</evidence>
<dbReference type="Gene3D" id="3.80.10.10">
    <property type="entry name" value="Ribonuclease Inhibitor"/>
    <property type="match status" value="1"/>
</dbReference>
<protein>
    <submittedName>
        <fullName evidence="19">Toll-like receptor 8</fullName>
    </submittedName>
</protein>
<dbReference type="Gene3D" id="3.40.50.10140">
    <property type="entry name" value="Toll/interleukin-1 receptor homology (TIR) domain"/>
    <property type="match status" value="1"/>
</dbReference>
<dbReference type="InterPro" id="IPR026906">
    <property type="entry name" value="LRR_5"/>
</dbReference>
<evidence type="ECO:0000256" key="14">
    <source>
        <dbReference type="ARBA" id="ARBA00023198"/>
    </source>
</evidence>
<dbReference type="Ensembl" id="ENSGWIT00000060788.1">
    <property type="protein sequence ID" value="ENSGWIP00000056500.1"/>
    <property type="gene ID" value="ENSGWIG00000026754.1"/>
</dbReference>
<dbReference type="RefSeq" id="XP_028291849.1">
    <property type="nucleotide sequence ID" value="XM_028436048.1"/>
</dbReference>
<dbReference type="SMART" id="SM00369">
    <property type="entry name" value="LRR_TYP"/>
    <property type="match status" value="14"/>
</dbReference>
<organism evidence="19 20">
    <name type="scientific">Gouania willdenowi</name>
    <name type="common">Blunt-snouted clingfish</name>
    <name type="synonym">Lepadogaster willdenowi</name>
    <dbReference type="NCBI Taxonomy" id="441366"/>
    <lineage>
        <taxon>Eukaryota</taxon>
        <taxon>Metazoa</taxon>
        <taxon>Chordata</taxon>
        <taxon>Craniata</taxon>
        <taxon>Vertebrata</taxon>
        <taxon>Euteleostomi</taxon>
        <taxon>Actinopterygii</taxon>
        <taxon>Neopterygii</taxon>
        <taxon>Teleostei</taxon>
        <taxon>Neoteleostei</taxon>
        <taxon>Acanthomorphata</taxon>
        <taxon>Ovalentaria</taxon>
        <taxon>Blenniimorphae</taxon>
        <taxon>Blenniiformes</taxon>
        <taxon>Gobiesocoidei</taxon>
        <taxon>Gobiesocidae</taxon>
        <taxon>Gobiesocinae</taxon>
        <taxon>Gouania</taxon>
    </lineage>
</organism>
<dbReference type="InterPro" id="IPR000483">
    <property type="entry name" value="Cys-rich_flank_reg_C"/>
</dbReference>
<keyword evidence="7" id="KW-0677">Repeat</keyword>
<evidence type="ECO:0000313" key="20">
    <source>
        <dbReference type="Proteomes" id="UP000694680"/>
    </source>
</evidence>
<dbReference type="Pfam" id="PF01582">
    <property type="entry name" value="TIR"/>
    <property type="match status" value="1"/>
</dbReference>
<dbReference type="PROSITE" id="PS50104">
    <property type="entry name" value="TIR"/>
    <property type="match status" value="1"/>
</dbReference>
<keyword evidence="10 16" id="KW-1133">Transmembrane helix</keyword>
<dbReference type="GO" id="GO:0007249">
    <property type="term" value="P:canonical NF-kappaB signal transduction"/>
    <property type="evidence" value="ECO:0007669"/>
    <property type="project" value="TreeGrafter"/>
</dbReference>
<evidence type="ECO:0000256" key="6">
    <source>
        <dbReference type="ARBA" id="ARBA00022729"/>
    </source>
</evidence>
<comment type="subcellular location">
    <subcellularLocation>
        <location evidence="15">Endomembrane system</location>
        <topology evidence="15">Single-pass type I membrane protein</topology>
    </subcellularLocation>
    <subcellularLocation>
        <location evidence="1">Endosome</location>
    </subcellularLocation>
</comment>
<keyword evidence="8" id="KW-0967">Endosome</keyword>
<dbReference type="Proteomes" id="UP000694680">
    <property type="component" value="Chromosome 21"/>
</dbReference>
<feature type="chain" id="PRO_5034311640" evidence="17">
    <location>
        <begin position="25"/>
        <end position="1028"/>
    </location>
</feature>
<dbReference type="InterPro" id="IPR001611">
    <property type="entry name" value="Leu-rich_rpt"/>
</dbReference>
<dbReference type="AlphaFoldDB" id="A0A8C5IC91"/>
<evidence type="ECO:0000256" key="7">
    <source>
        <dbReference type="ARBA" id="ARBA00022737"/>
    </source>
</evidence>
<evidence type="ECO:0000256" key="1">
    <source>
        <dbReference type="ARBA" id="ARBA00004177"/>
    </source>
</evidence>
<dbReference type="GO" id="GO:0002224">
    <property type="term" value="P:toll-like receptor signaling pathway"/>
    <property type="evidence" value="ECO:0007669"/>
    <property type="project" value="TreeGrafter"/>
</dbReference>
<dbReference type="PROSITE" id="PS51450">
    <property type="entry name" value="LRR"/>
    <property type="match status" value="4"/>
</dbReference>
<dbReference type="GO" id="GO:0045087">
    <property type="term" value="P:innate immune response"/>
    <property type="evidence" value="ECO:0007669"/>
    <property type="project" value="UniProtKB-KW"/>
</dbReference>
<keyword evidence="5 16" id="KW-0812">Transmembrane</keyword>
<reference evidence="19" key="1">
    <citation type="submission" date="2020-06" db="EMBL/GenBank/DDBJ databases">
        <authorList>
            <consortium name="Wellcome Sanger Institute Data Sharing"/>
        </authorList>
    </citation>
    <scope>NUCLEOTIDE SEQUENCE [LARGE SCALE GENOMIC DNA]</scope>
</reference>
<name>A0A8C5IC91_GOUWI</name>
<dbReference type="GO" id="GO:0038187">
    <property type="term" value="F:pattern recognition receptor activity"/>
    <property type="evidence" value="ECO:0007669"/>
    <property type="project" value="TreeGrafter"/>
</dbReference>
<evidence type="ECO:0000256" key="8">
    <source>
        <dbReference type="ARBA" id="ARBA00022753"/>
    </source>
</evidence>
<proteinExistence type="inferred from homology"/>
<reference evidence="19" key="2">
    <citation type="submission" date="2025-08" db="UniProtKB">
        <authorList>
            <consortium name="Ensembl"/>
        </authorList>
    </citation>
    <scope>IDENTIFICATION</scope>
</reference>
<evidence type="ECO:0000256" key="5">
    <source>
        <dbReference type="ARBA" id="ARBA00022692"/>
    </source>
</evidence>
<dbReference type="InterPro" id="IPR000157">
    <property type="entry name" value="TIR_dom"/>
</dbReference>
<evidence type="ECO:0000313" key="19">
    <source>
        <dbReference type="Ensembl" id="ENSGWIP00000056500.1"/>
    </source>
</evidence>
<dbReference type="GO" id="GO:0032755">
    <property type="term" value="P:positive regulation of interleukin-6 production"/>
    <property type="evidence" value="ECO:0007669"/>
    <property type="project" value="TreeGrafter"/>
</dbReference>
<dbReference type="Pfam" id="PF13306">
    <property type="entry name" value="LRR_5"/>
    <property type="match status" value="1"/>
</dbReference>
<dbReference type="SMART" id="SM00255">
    <property type="entry name" value="TIR"/>
    <property type="match status" value="1"/>
</dbReference>
<evidence type="ECO:0000259" key="18">
    <source>
        <dbReference type="PROSITE" id="PS50104"/>
    </source>
</evidence>
<dbReference type="GO" id="GO:0006954">
    <property type="term" value="P:inflammatory response"/>
    <property type="evidence" value="ECO:0007669"/>
    <property type="project" value="UniProtKB-KW"/>
</dbReference>
<gene>
    <name evidence="19" type="primary">LOC114455044</name>
</gene>
<dbReference type="SUPFAM" id="SSF52058">
    <property type="entry name" value="L domain-like"/>
    <property type="match status" value="3"/>
</dbReference>
<keyword evidence="12" id="KW-0675">Receptor</keyword>
<keyword evidence="13" id="KW-0325">Glycoprotein</keyword>
<keyword evidence="9" id="KW-0391">Immunity</keyword>
<evidence type="ECO:0000256" key="13">
    <source>
        <dbReference type="ARBA" id="ARBA00023180"/>
    </source>
</evidence>
<evidence type="ECO:0000256" key="9">
    <source>
        <dbReference type="ARBA" id="ARBA00022859"/>
    </source>
</evidence>
<dbReference type="PANTHER" id="PTHR47410:SF1">
    <property type="entry name" value="TOLL-LIKE RECEPTOR 8"/>
    <property type="match status" value="1"/>
</dbReference>
<dbReference type="FunFam" id="3.40.50.10140:FF:000003">
    <property type="entry name" value="Toll-like receptor 7"/>
    <property type="match status" value="1"/>
</dbReference>
<evidence type="ECO:0000256" key="15">
    <source>
        <dbReference type="ARBA" id="ARBA00046288"/>
    </source>
</evidence>
<evidence type="ECO:0000256" key="12">
    <source>
        <dbReference type="ARBA" id="ARBA00023170"/>
    </source>
</evidence>
<keyword evidence="11 16" id="KW-0472">Membrane</keyword>
<keyword evidence="3" id="KW-0399">Innate immunity</keyword>
<keyword evidence="4" id="KW-0433">Leucine-rich repeat</keyword>
<dbReference type="OrthoDB" id="10006997at2759"/>
<keyword evidence="14" id="KW-0395">Inflammatory response</keyword>
<dbReference type="GO" id="GO:0005886">
    <property type="term" value="C:plasma membrane"/>
    <property type="evidence" value="ECO:0007669"/>
    <property type="project" value="TreeGrafter"/>
</dbReference>
<keyword evidence="6 17" id="KW-0732">Signal</keyword>
<dbReference type="SMART" id="SM00365">
    <property type="entry name" value="LRR_SD22"/>
    <property type="match status" value="8"/>
</dbReference>
<evidence type="ECO:0000256" key="4">
    <source>
        <dbReference type="ARBA" id="ARBA00022614"/>
    </source>
</evidence>
<dbReference type="InterPro" id="IPR032675">
    <property type="entry name" value="LRR_dom_sf"/>
</dbReference>
<dbReference type="SMART" id="SM00364">
    <property type="entry name" value="LRR_BAC"/>
    <property type="match status" value="3"/>
</dbReference>